<keyword evidence="7" id="KW-0964">Secreted</keyword>
<keyword evidence="8" id="KW-0929">Antimicrobial</keyword>
<evidence type="ECO:0000256" key="15">
    <source>
        <dbReference type="RuleBase" id="RU004440"/>
    </source>
</evidence>
<evidence type="ECO:0000256" key="4">
    <source>
        <dbReference type="ARBA" id="ARBA00011780"/>
    </source>
</evidence>
<dbReference type="GO" id="GO:0003796">
    <property type="term" value="F:lysozyme activity"/>
    <property type="evidence" value="ECO:0007669"/>
    <property type="project" value="UniProtKB-EC"/>
</dbReference>
<evidence type="ECO:0000256" key="1">
    <source>
        <dbReference type="ARBA" id="ARBA00000632"/>
    </source>
</evidence>
<dbReference type="GO" id="GO:0031640">
    <property type="term" value="P:killing of cells of another organism"/>
    <property type="evidence" value="ECO:0007669"/>
    <property type="project" value="UniProtKB-KW"/>
</dbReference>
<evidence type="ECO:0000256" key="12">
    <source>
        <dbReference type="ARBA" id="ARBA00023295"/>
    </source>
</evidence>
<sequence length="180" mass="19236">MGVLGLVTLLACLSVGGRGKIFTRCELAETLQDSGMDGYEGYSLANWVCLAFYTSGFDTAAVGANADGSSDYGIFQINSGWWCQDAQIPSENLCHVRCQDLLNPDIKDDINCVKRVVQDPQGVFPTEELCISALDETFACGAMCGCSPAAPPQRWLHLSSRRAIPCGVMCGCSPSAPPQK</sequence>
<evidence type="ECO:0000256" key="13">
    <source>
        <dbReference type="ARBA" id="ARBA00024656"/>
    </source>
</evidence>
<comment type="similarity">
    <text evidence="3 15">Belongs to the glycosyl hydrolase 22 family.</text>
</comment>
<dbReference type="PRINTS" id="PR00135">
    <property type="entry name" value="LYZLACT"/>
</dbReference>
<dbReference type="InterPro" id="IPR019799">
    <property type="entry name" value="Glyco_hydro_22_CS"/>
</dbReference>
<dbReference type="CDD" id="cd16897">
    <property type="entry name" value="LYZ_C"/>
    <property type="match status" value="1"/>
</dbReference>
<comment type="function">
    <text evidence="14">Lysozymes have primarily a bacteriolytic function; those in tissues and body fluids are associated with the monocyte-macrophage system and enhance the activity of immunoagents. Has strong bacteriolytic activity against M.luteus and V.cholerae, weak bacteriolytic activity against P.aeruginosa and no activity against A.hydrophila.</text>
</comment>
<dbReference type="Pfam" id="PF00062">
    <property type="entry name" value="Lys"/>
    <property type="match status" value="1"/>
</dbReference>
<dbReference type="PROSITE" id="PS51348">
    <property type="entry name" value="GLYCOSYL_HYDROL_F22_2"/>
    <property type="match status" value="1"/>
</dbReference>
<comment type="subunit">
    <text evidence="4">Interacts with ASTL.</text>
</comment>
<dbReference type="Ensembl" id="ENSGEVT00005027182.1">
    <property type="protein sequence ID" value="ENSGEVP00005025850.1"/>
    <property type="gene ID" value="ENSGEVG00005018301.1"/>
</dbReference>
<dbReference type="GO" id="GO:0036126">
    <property type="term" value="C:sperm flagellum"/>
    <property type="evidence" value="ECO:0007669"/>
    <property type="project" value="TreeGrafter"/>
</dbReference>
<dbReference type="EC" id="3.2.1.17" evidence="5"/>
<evidence type="ECO:0000256" key="8">
    <source>
        <dbReference type="ARBA" id="ARBA00022529"/>
    </source>
</evidence>
<evidence type="ECO:0000256" key="11">
    <source>
        <dbReference type="ARBA" id="ARBA00023157"/>
    </source>
</evidence>
<evidence type="ECO:0000256" key="10">
    <source>
        <dbReference type="ARBA" id="ARBA00022801"/>
    </source>
</evidence>
<evidence type="ECO:0000256" key="6">
    <source>
        <dbReference type="ARBA" id="ARBA00016370"/>
    </source>
</evidence>
<dbReference type="SMART" id="SM00263">
    <property type="entry name" value="LYZ1"/>
    <property type="match status" value="1"/>
</dbReference>
<evidence type="ECO:0000313" key="18">
    <source>
        <dbReference type="Ensembl" id="ENSGEVP00005025850.1"/>
    </source>
</evidence>
<dbReference type="PROSITE" id="PS00128">
    <property type="entry name" value="GLYCOSYL_HYDROL_F22_1"/>
    <property type="match status" value="1"/>
</dbReference>
<keyword evidence="12" id="KW-0326">Glycosidase</keyword>
<comment type="catalytic activity">
    <reaction evidence="1">
        <text>Hydrolysis of (1-&gt;4)-beta-linkages between N-acetylmuramic acid and N-acetyl-D-glucosamine residues in a peptidoglycan and between N-acetyl-D-glucosamine residues in chitodextrins.</text>
        <dbReference type="EC" id="3.2.1.17"/>
    </reaction>
</comment>
<keyword evidence="16" id="KW-0732">Signal</keyword>
<evidence type="ECO:0000256" key="2">
    <source>
        <dbReference type="ARBA" id="ARBA00004613"/>
    </source>
</evidence>
<dbReference type="GO" id="GO:0005576">
    <property type="term" value="C:extracellular region"/>
    <property type="evidence" value="ECO:0007669"/>
    <property type="project" value="UniProtKB-SubCell"/>
</dbReference>
<dbReference type="AlphaFoldDB" id="A0A8C4YI87"/>
<evidence type="ECO:0000256" key="3">
    <source>
        <dbReference type="ARBA" id="ARBA00010859"/>
    </source>
</evidence>
<dbReference type="SUPFAM" id="SSF53955">
    <property type="entry name" value="Lysozyme-like"/>
    <property type="match status" value="1"/>
</dbReference>
<dbReference type="GO" id="GO:0007342">
    <property type="term" value="P:fusion of sperm to egg plasma membrane involved in single fertilization"/>
    <property type="evidence" value="ECO:0007669"/>
    <property type="project" value="TreeGrafter"/>
</dbReference>
<feature type="chain" id="PRO_5034613599" description="Sperm acrosome membrane-associated protein 3" evidence="16">
    <location>
        <begin position="20"/>
        <end position="180"/>
    </location>
</feature>
<feature type="domain" description="Glycosyl hydrolases family 22 (GH22)" evidence="17">
    <location>
        <begin position="94"/>
        <end position="112"/>
    </location>
</feature>
<evidence type="ECO:0000313" key="19">
    <source>
        <dbReference type="Proteomes" id="UP000694390"/>
    </source>
</evidence>
<proteinExistence type="inferred from homology"/>
<dbReference type="GeneTree" id="ENSGT00940000153832"/>
<dbReference type="InterPro" id="IPR000974">
    <property type="entry name" value="Glyco_hydro_22_lys"/>
</dbReference>
<evidence type="ECO:0000256" key="9">
    <source>
        <dbReference type="ARBA" id="ARBA00022638"/>
    </source>
</evidence>
<reference evidence="18" key="1">
    <citation type="submission" date="2025-08" db="UniProtKB">
        <authorList>
            <consortium name="Ensembl"/>
        </authorList>
    </citation>
    <scope>IDENTIFICATION</scope>
</reference>
<dbReference type="GO" id="GO:0042742">
    <property type="term" value="P:defense response to bacterium"/>
    <property type="evidence" value="ECO:0007669"/>
    <property type="project" value="UniProtKB-KW"/>
</dbReference>
<evidence type="ECO:0000256" key="14">
    <source>
        <dbReference type="ARBA" id="ARBA00054602"/>
    </source>
</evidence>
<dbReference type="Proteomes" id="UP000694390">
    <property type="component" value="Unassembled WGS sequence"/>
</dbReference>
<comment type="function">
    <text evidence="13">Sperm surface membrane protein that may be involved in sperm-egg plasma membrane adhesion and fusion during fertilization. It could be a potential receptor for the egg oligosaccharide residue N-acetylglucosamine, which is present in the extracellular matrix over the egg plasma membrane. The processed form has no detectable bacteriolytic activity in vitro.</text>
</comment>
<accession>A0A8C4YI87</accession>
<organism evidence="18 19">
    <name type="scientific">Gopherus evgoodei</name>
    <name type="common">Goodes thornscrub tortoise</name>
    <dbReference type="NCBI Taxonomy" id="1825980"/>
    <lineage>
        <taxon>Eukaryota</taxon>
        <taxon>Metazoa</taxon>
        <taxon>Chordata</taxon>
        <taxon>Craniata</taxon>
        <taxon>Vertebrata</taxon>
        <taxon>Euteleostomi</taxon>
        <taxon>Archelosauria</taxon>
        <taxon>Testudinata</taxon>
        <taxon>Testudines</taxon>
        <taxon>Cryptodira</taxon>
        <taxon>Durocryptodira</taxon>
        <taxon>Testudinoidea</taxon>
        <taxon>Testudinidae</taxon>
        <taxon>Gopherus</taxon>
    </lineage>
</organism>
<name>A0A8C4YI87_9SAUR</name>
<protein>
    <recommendedName>
        <fullName evidence="6">Sperm acrosome membrane-associated protein 3</fullName>
        <ecNumber evidence="5">3.2.1.17</ecNumber>
    </recommendedName>
</protein>
<dbReference type="PANTHER" id="PTHR11407">
    <property type="entry name" value="LYSOZYME C"/>
    <property type="match status" value="1"/>
</dbReference>
<dbReference type="InterPro" id="IPR023346">
    <property type="entry name" value="Lysozyme-like_dom_sf"/>
</dbReference>
<reference evidence="18" key="2">
    <citation type="submission" date="2025-09" db="UniProtKB">
        <authorList>
            <consortium name="Ensembl"/>
        </authorList>
    </citation>
    <scope>IDENTIFICATION</scope>
</reference>
<evidence type="ECO:0000256" key="5">
    <source>
        <dbReference type="ARBA" id="ARBA00012732"/>
    </source>
</evidence>
<evidence type="ECO:0000256" key="7">
    <source>
        <dbReference type="ARBA" id="ARBA00022525"/>
    </source>
</evidence>
<evidence type="ECO:0000259" key="17">
    <source>
        <dbReference type="PROSITE" id="PS00128"/>
    </source>
</evidence>
<dbReference type="InterPro" id="IPR001916">
    <property type="entry name" value="Glyco_hydro_22"/>
</dbReference>
<evidence type="ECO:0000256" key="16">
    <source>
        <dbReference type="SAM" id="SignalP"/>
    </source>
</evidence>
<dbReference type="PRINTS" id="PR00137">
    <property type="entry name" value="LYSOZYME"/>
</dbReference>
<comment type="subcellular location">
    <subcellularLocation>
        <location evidence="2">Secreted</location>
    </subcellularLocation>
</comment>
<dbReference type="OrthoDB" id="17373at2759"/>
<keyword evidence="10" id="KW-0378">Hydrolase</keyword>
<feature type="signal peptide" evidence="16">
    <location>
        <begin position="1"/>
        <end position="19"/>
    </location>
</feature>
<keyword evidence="9" id="KW-0081">Bacteriolytic enzyme</keyword>
<keyword evidence="11" id="KW-1015">Disulfide bond</keyword>
<dbReference type="FunFam" id="1.10.530.10:FF:000001">
    <property type="entry name" value="Lysozyme C"/>
    <property type="match status" value="1"/>
</dbReference>
<dbReference type="Gene3D" id="1.10.530.10">
    <property type="match status" value="1"/>
</dbReference>
<dbReference type="GO" id="GO:0001669">
    <property type="term" value="C:acrosomal vesicle"/>
    <property type="evidence" value="ECO:0007669"/>
    <property type="project" value="TreeGrafter"/>
</dbReference>
<keyword evidence="19" id="KW-1185">Reference proteome</keyword>
<dbReference type="PANTHER" id="PTHR11407:SF25">
    <property type="entry name" value="SPERM ACROSOME MEMBRANE-ASSOCIATED PROTEIN 3"/>
    <property type="match status" value="1"/>
</dbReference>